<feature type="signal peptide" evidence="1">
    <location>
        <begin position="1"/>
        <end position="15"/>
    </location>
</feature>
<dbReference type="SMART" id="SM00271">
    <property type="entry name" value="DnaJ"/>
    <property type="match status" value="1"/>
</dbReference>
<dbReference type="Pfam" id="PF00226">
    <property type="entry name" value="DnaJ"/>
    <property type="match status" value="1"/>
</dbReference>
<name>A0A388LEG0_CHABU</name>
<evidence type="ECO:0000313" key="3">
    <source>
        <dbReference type="EMBL" id="GBG80688.1"/>
    </source>
</evidence>
<keyword evidence="4" id="KW-1185">Reference proteome</keyword>
<protein>
    <recommendedName>
        <fullName evidence="2">J domain-containing protein</fullName>
    </recommendedName>
</protein>
<dbReference type="EMBL" id="BFEA01000354">
    <property type="protein sequence ID" value="GBG80688.1"/>
    <property type="molecule type" value="Genomic_DNA"/>
</dbReference>
<dbReference type="CDD" id="cd06257">
    <property type="entry name" value="DnaJ"/>
    <property type="match status" value="1"/>
</dbReference>
<reference evidence="3 4" key="1">
    <citation type="journal article" date="2018" name="Cell">
        <title>The Chara Genome: Secondary Complexity and Implications for Plant Terrestrialization.</title>
        <authorList>
            <person name="Nishiyama T."/>
            <person name="Sakayama H."/>
            <person name="Vries J.D."/>
            <person name="Buschmann H."/>
            <person name="Saint-Marcoux D."/>
            <person name="Ullrich K.K."/>
            <person name="Haas F.B."/>
            <person name="Vanderstraeten L."/>
            <person name="Becker D."/>
            <person name="Lang D."/>
            <person name="Vosolsobe S."/>
            <person name="Rombauts S."/>
            <person name="Wilhelmsson P.K.I."/>
            <person name="Janitza P."/>
            <person name="Kern R."/>
            <person name="Heyl A."/>
            <person name="Rumpler F."/>
            <person name="Villalobos L.I.A.C."/>
            <person name="Clay J.M."/>
            <person name="Skokan R."/>
            <person name="Toyoda A."/>
            <person name="Suzuki Y."/>
            <person name="Kagoshima H."/>
            <person name="Schijlen E."/>
            <person name="Tajeshwar N."/>
            <person name="Catarino B."/>
            <person name="Hetherington A.J."/>
            <person name="Saltykova A."/>
            <person name="Bonnot C."/>
            <person name="Breuninger H."/>
            <person name="Symeonidi A."/>
            <person name="Radhakrishnan G.V."/>
            <person name="Van Nieuwerburgh F."/>
            <person name="Deforce D."/>
            <person name="Chang C."/>
            <person name="Karol K.G."/>
            <person name="Hedrich R."/>
            <person name="Ulvskov P."/>
            <person name="Glockner G."/>
            <person name="Delwiche C.F."/>
            <person name="Petrasek J."/>
            <person name="Van de Peer Y."/>
            <person name="Friml J."/>
            <person name="Beilby M."/>
            <person name="Dolan L."/>
            <person name="Kohara Y."/>
            <person name="Sugano S."/>
            <person name="Fujiyama A."/>
            <person name="Delaux P.-M."/>
            <person name="Quint M."/>
            <person name="TheiBen G."/>
            <person name="Hagemann M."/>
            <person name="Harholt J."/>
            <person name="Dunand C."/>
            <person name="Zachgo S."/>
            <person name="Langdale J."/>
            <person name="Maumus F."/>
            <person name="Straeten D.V.D."/>
            <person name="Gould S.B."/>
            <person name="Rensing S.A."/>
        </authorList>
    </citation>
    <scope>NUCLEOTIDE SEQUENCE [LARGE SCALE GENOMIC DNA]</scope>
    <source>
        <strain evidence="3 4">S276</strain>
    </source>
</reference>
<comment type="caution">
    <text evidence="3">The sequence shown here is derived from an EMBL/GenBank/DDBJ whole genome shotgun (WGS) entry which is preliminary data.</text>
</comment>
<sequence>MAIGLLSVVVGGVAGGVLSGPRGGLELEAVNEAGWTSFPDWRSRATGFRMTRGRCHTLNQLWETGAGHGIGILRRQPRVVWKRKTEGSDCGGRIRAADEEVGILASTDPFEILGLPEECSVEDVKSAFRAKVREYHPDVYEGKFDANALSQQLIKAYKALLGELEGADFQRLRETNPFKEPEGPATCLFVNQLRCIGKGCRYSCVERAERAFKFSEETGRARASDVADVDDYNVQLAVGQCPELCIHIVTPRQKSVLESLLGSVINGVASPAEAGLELDGLLAKACFENGRERRSKRVVKRSEKYVDWF</sequence>
<organism evidence="3 4">
    <name type="scientific">Chara braunii</name>
    <name type="common">Braun's stonewort</name>
    <dbReference type="NCBI Taxonomy" id="69332"/>
    <lineage>
        <taxon>Eukaryota</taxon>
        <taxon>Viridiplantae</taxon>
        <taxon>Streptophyta</taxon>
        <taxon>Charophyceae</taxon>
        <taxon>Charales</taxon>
        <taxon>Characeae</taxon>
        <taxon>Chara</taxon>
    </lineage>
</organism>
<dbReference type="Gramene" id="GBG80688">
    <property type="protein sequence ID" value="GBG80688"/>
    <property type="gene ID" value="CBR_g31147"/>
</dbReference>
<dbReference type="PANTHER" id="PTHR44579:SF4">
    <property type="entry name" value="J DOMAIN-CONTAINING PROTEIN"/>
    <property type="match status" value="1"/>
</dbReference>
<dbReference type="SUPFAM" id="SSF46565">
    <property type="entry name" value="Chaperone J-domain"/>
    <property type="match status" value="1"/>
</dbReference>
<dbReference type="InterPro" id="IPR001623">
    <property type="entry name" value="DnaJ_domain"/>
</dbReference>
<proteinExistence type="predicted"/>
<evidence type="ECO:0000259" key="2">
    <source>
        <dbReference type="PROSITE" id="PS50076"/>
    </source>
</evidence>
<dbReference type="InterPro" id="IPR036869">
    <property type="entry name" value="J_dom_sf"/>
</dbReference>
<feature type="chain" id="PRO_5017355626" description="J domain-containing protein" evidence="1">
    <location>
        <begin position="16"/>
        <end position="309"/>
    </location>
</feature>
<dbReference type="Proteomes" id="UP000265515">
    <property type="component" value="Unassembled WGS sequence"/>
</dbReference>
<accession>A0A388LEG0</accession>
<dbReference type="OMA" id="STEHVDW"/>
<dbReference type="Gene3D" id="1.10.287.110">
    <property type="entry name" value="DnaJ domain"/>
    <property type="match status" value="1"/>
</dbReference>
<dbReference type="AlphaFoldDB" id="A0A388LEG0"/>
<dbReference type="PROSITE" id="PS50076">
    <property type="entry name" value="DNAJ_2"/>
    <property type="match status" value="1"/>
</dbReference>
<dbReference type="Gene3D" id="3.30.70.20">
    <property type="match status" value="1"/>
</dbReference>
<gene>
    <name evidence="3" type="ORF">CBR_g31147</name>
</gene>
<dbReference type="OrthoDB" id="10250354at2759"/>
<dbReference type="PANTHER" id="PTHR44579">
    <property type="entry name" value="OS01G0730500 PROTEIN"/>
    <property type="match status" value="1"/>
</dbReference>
<dbReference type="STRING" id="69332.A0A388LEG0"/>
<evidence type="ECO:0000313" key="4">
    <source>
        <dbReference type="Proteomes" id="UP000265515"/>
    </source>
</evidence>
<keyword evidence="1" id="KW-0732">Signal</keyword>
<evidence type="ECO:0000256" key="1">
    <source>
        <dbReference type="SAM" id="SignalP"/>
    </source>
</evidence>
<feature type="domain" description="J" evidence="2">
    <location>
        <begin position="108"/>
        <end position="173"/>
    </location>
</feature>